<dbReference type="AlphaFoldDB" id="A0A9N9JWE1"/>
<dbReference type="OrthoDB" id="2392335at2759"/>
<gene>
    <name evidence="1" type="ORF">RFULGI_LOCUS17578</name>
</gene>
<evidence type="ECO:0000313" key="2">
    <source>
        <dbReference type="Proteomes" id="UP000789396"/>
    </source>
</evidence>
<protein>
    <submittedName>
        <fullName evidence="1">16502_t:CDS:1</fullName>
    </submittedName>
</protein>
<dbReference type="Proteomes" id="UP000789396">
    <property type="component" value="Unassembled WGS sequence"/>
</dbReference>
<proteinExistence type="predicted"/>
<feature type="non-terminal residue" evidence="1">
    <location>
        <position position="53"/>
    </location>
</feature>
<feature type="non-terminal residue" evidence="1">
    <location>
        <position position="1"/>
    </location>
</feature>
<reference evidence="1" key="1">
    <citation type="submission" date="2021-06" db="EMBL/GenBank/DDBJ databases">
        <authorList>
            <person name="Kallberg Y."/>
            <person name="Tangrot J."/>
            <person name="Rosling A."/>
        </authorList>
    </citation>
    <scope>NUCLEOTIDE SEQUENCE</scope>
    <source>
        <strain evidence="1">IN212</strain>
    </source>
</reference>
<sequence>NKNNKSARLYYDHLINKNDNEILNDVFDLISVSDCKHIIVETYKQNENFPCDF</sequence>
<dbReference type="EMBL" id="CAJVPZ010070006">
    <property type="protein sequence ID" value="CAG8799478.1"/>
    <property type="molecule type" value="Genomic_DNA"/>
</dbReference>
<name>A0A9N9JWE1_9GLOM</name>
<accession>A0A9N9JWE1</accession>
<comment type="caution">
    <text evidence="1">The sequence shown here is derived from an EMBL/GenBank/DDBJ whole genome shotgun (WGS) entry which is preliminary data.</text>
</comment>
<organism evidence="1 2">
    <name type="scientific">Racocetra fulgida</name>
    <dbReference type="NCBI Taxonomy" id="60492"/>
    <lineage>
        <taxon>Eukaryota</taxon>
        <taxon>Fungi</taxon>
        <taxon>Fungi incertae sedis</taxon>
        <taxon>Mucoromycota</taxon>
        <taxon>Glomeromycotina</taxon>
        <taxon>Glomeromycetes</taxon>
        <taxon>Diversisporales</taxon>
        <taxon>Gigasporaceae</taxon>
        <taxon>Racocetra</taxon>
    </lineage>
</organism>
<keyword evidence="2" id="KW-1185">Reference proteome</keyword>
<evidence type="ECO:0000313" key="1">
    <source>
        <dbReference type="EMBL" id="CAG8799478.1"/>
    </source>
</evidence>